<reference evidence="9" key="1">
    <citation type="submission" date="2022-11" db="UniProtKB">
        <authorList>
            <consortium name="WormBaseParasite"/>
        </authorList>
    </citation>
    <scope>IDENTIFICATION</scope>
</reference>
<dbReference type="PROSITE" id="PS50102">
    <property type="entry name" value="RRM"/>
    <property type="match status" value="2"/>
</dbReference>
<feature type="region of interest" description="Disordered" evidence="6">
    <location>
        <begin position="372"/>
        <end position="395"/>
    </location>
</feature>
<dbReference type="GO" id="GO:0005730">
    <property type="term" value="C:nucleolus"/>
    <property type="evidence" value="ECO:0007669"/>
    <property type="project" value="TreeGrafter"/>
</dbReference>
<feature type="domain" description="RRM" evidence="7">
    <location>
        <begin position="269"/>
        <end position="365"/>
    </location>
</feature>
<dbReference type="InterPro" id="IPR000504">
    <property type="entry name" value="RRM_dom"/>
</dbReference>
<dbReference type="PANTHER" id="PTHR48039:SF5">
    <property type="entry name" value="RNA-BINDING PROTEIN 28"/>
    <property type="match status" value="1"/>
</dbReference>
<keyword evidence="3 5" id="KW-0694">RNA-binding</keyword>
<protein>
    <submittedName>
        <fullName evidence="9">RRM domain-containing protein</fullName>
    </submittedName>
</protein>
<evidence type="ECO:0000256" key="6">
    <source>
        <dbReference type="SAM" id="MobiDB-lite"/>
    </source>
</evidence>
<dbReference type="FunFam" id="3.30.70.330:FF:000182">
    <property type="entry name" value="RNA-binding motif protein 28"/>
    <property type="match status" value="1"/>
</dbReference>
<name>A0A914H2S1_GLORO</name>
<dbReference type="InterPro" id="IPR051945">
    <property type="entry name" value="RRM_MRD1_RNA_proc_ribogen"/>
</dbReference>
<organism evidence="8 9">
    <name type="scientific">Globodera rostochiensis</name>
    <name type="common">Golden nematode worm</name>
    <name type="synonym">Heterodera rostochiensis</name>
    <dbReference type="NCBI Taxonomy" id="31243"/>
    <lineage>
        <taxon>Eukaryota</taxon>
        <taxon>Metazoa</taxon>
        <taxon>Ecdysozoa</taxon>
        <taxon>Nematoda</taxon>
        <taxon>Chromadorea</taxon>
        <taxon>Rhabditida</taxon>
        <taxon>Tylenchina</taxon>
        <taxon>Tylenchomorpha</taxon>
        <taxon>Tylenchoidea</taxon>
        <taxon>Heteroderidae</taxon>
        <taxon>Heteroderinae</taxon>
        <taxon>Globodera</taxon>
    </lineage>
</organism>
<dbReference type="Gene3D" id="3.30.70.330">
    <property type="match status" value="2"/>
</dbReference>
<keyword evidence="8" id="KW-1185">Reference proteome</keyword>
<feature type="region of interest" description="Disordered" evidence="6">
    <location>
        <begin position="108"/>
        <end position="166"/>
    </location>
</feature>
<feature type="domain" description="RRM" evidence="7">
    <location>
        <begin position="16"/>
        <end position="97"/>
    </location>
</feature>
<dbReference type="SUPFAM" id="SSF54928">
    <property type="entry name" value="RNA-binding domain, RBD"/>
    <property type="match status" value="2"/>
</dbReference>
<dbReference type="CDD" id="cd12416">
    <property type="entry name" value="RRM4_RBM28_like"/>
    <property type="match status" value="1"/>
</dbReference>
<feature type="compositionally biased region" description="Basic residues" evidence="6">
    <location>
        <begin position="191"/>
        <end position="209"/>
    </location>
</feature>
<dbReference type="AlphaFoldDB" id="A0A914H2S1"/>
<evidence type="ECO:0000256" key="4">
    <source>
        <dbReference type="ARBA" id="ARBA00023242"/>
    </source>
</evidence>
<evidence type="ECO:0000256" key="3">
    <source>
        <dbReference type="ARBA" id="ARBA00022884"/>
    </source>
</evidence>
<sequence>MDTQHVTLSRPGIKQWRLIFRNLPFTTNEEDLRKWAGSFGKIREIVLPKCADKRFPKSTAGFCFVQFSSRKDAENAKKCLNFTQLNGRKVAVDWALDKDHFITRMHEEKKSAIKEEEPALKTELDEDANETSDVVDVGKDDEKLVKKEADEPKHSKREKKKRPLDDSAVTEGRVVFLRNVPFSVDNEKLKTKQRHRQINHGGRSSRGRSKGFWTSRGSAKRRQSVQASLVRPGTAEAKEMSEDDAKLRQRLMEVAKKKLINLVMFISPTRLVIHNIPFTLTDGQLKKVCLEAAGGCSPTSVSECRIMCQRTGEDAKGRAQLGKSKGFGFVAFTEHTLALKCLRNLNNNPETFTNERRPIVEFSVENLNALRTKERRMQSTTKGEDAGGEATKQKKTFVGVENAEALDKTKRELMAGGKKWLPKKFGAKIRHRDRTQRAPTKKAVKSRTKDKAGNQKVKGKRKGSRATGQQPTTKRRRQMSSH</sequence>
<accession>A0A914H2S1</accession>
<evidence type="ECO:0000256" key="5">
    <source>
        <dbReference type="PROSITE-ProRule" id="PRU00176"/>
    </source>
</evidence>
<feature type="region of interest" description="Disordered" evidence="6">
    <location>
        <begin position="190"/>
        <end position="242"/>
    </location>
</feature>
<evidence type="ECO:0000256" key="1">
    <source>
        <dbReference type="ARBA" id="ARBA00004123"/>
    </source>
</evidence>
<keyword evidence="2" id="KW-0677">Repeat</keyword>
<dbReference type="InterPro" id="IPR012677">
    <property type="entry name" value="Nucleotide-bd_a/b_plait_sf"/>
</dbReference>
<feature type="compositionally biased region" description="Basic residues" evidence="6">
    <location>
        <begin position="420"/>
        <end position="446"/>
    </location>
</feature>
<feature type="compositionally biased region" description="Basic and acidic residues" evidence="6">
    <location>
        <begin position="136"/>
        <end position="153"/>
    </location>
</feature>
<dbReference type="Pfam" id="PF00076">
    <property type="entry name" value="RRM_1"/>
    <property type="match status" value="2"/>
</dbReference>
<proteinExistence type="predicted"/>
<evidence type="ECO:0000313" key="8">
    <source>
        <dbReference type="Proteomes" id="UP000887572"/>
    </source>
</evidence>
<feature type="compositionally biased region" description="Basic residues" evidence="6">
    <location>
        <begin position="473"/>
        <end position="482"/>
    </location>
</feature>
<comment type="subcellular location">
    <subcellularLocation>
        <location evidence="1">Nucleus</location>
    </subcellularLocation>
</comment>
<evidence type="ECO:0000259" key="7">
    <source>
        <dbReference type="PROSITE" id="PS50102"/>
    </source>
</evidence>
<evidence type="ECO:0000313" key="9">
    <source>
        <dbReference type="WBParaSite" id="Gr19_v10_g13454.t1"/>
    </source>
</evidence>
<evidence type="ECO:0000256" key="2">
    <source>
        <dbReference type="ARBA" id="ARBA00022737"/>
    </source>
</evidence>
<dbReference type="InterPro" id="IPR035979">
    <property type="entry name" value="RBD_domain_sf"/>
</dbReference>
<dbReference type="PANTHER" id="PTHR48039">
    <property type="entry name" value="RNA-BINDING MOTIF PROTEIN 14B"/>
    <property type="match status" value="1"/>
</dbReference>
<dbReference type="Proteomes" id="UP000887572">
    <property type="component" value="Unplaced"/>
</dbReference>
<feature type="compositionally biased region" description="Basic and acidic residues" evidence="6">
    <location>
        <begin position="108"/>
        <end position="123"/>
    </location>
</feature>
<keyword evidence="4" id="KW-0539">Nucleus</keyword>
<dbReference type="WBParaSite" id="Gr19_v10_g13454.t1">
    <property type="protein sequence ID" value="Gr19_v10_g13454.t1"/>
    <property type="gene ID" value="Gr19_v10_g13454"/>
</dbReference>
<dbReference type="SMART" id="SM00360">
    <property type="entry name" value="RRM"/>
    <property type="match status" value="2"/>
</dbReference>
<feature type="region of interest" description="Disordered" evidence="6">
    <location>
        <begin position="415"/>
        <end position="482"/>
    </location>
</feature>
<dbReference type="GO" id="GO:0003729">
    <property type="term" value="F:mRNA binding"/>
    <property type="evidence" value="ECO:0007669"/>
    <property type="project" value="TreeGrafter"/>
</dbReference>
<feature type="compositionally biased region" description="Basic and acidic residues" evidence="6">
    <location>
        <begin position="372"/>
        <end position="385"/>
    </location>
</feature>